<dbReference type="AlphaFoldDB" id="A0A4S8KQW1"/>
<keyword evidence="2" id="KW-1185">Reference proteome</keyword>
<reference evidence="1 2" key="1">
    <citation type="journal article" date="2019" name="Nat. Ecol. Evol.">
        <title>Megaphylogeny resolves global patterns of mushroom evolution.</title>
        <authorList>
            <person name="Varga T."/>
            <person name="Krizsan K."/>
            <person name="Foldi C."/>
            <person name="Dima B."/>
            <person name="Sanchez-Garcia M."/>
            <person name="Sanchez-Ramirez S."/>
            <person name="Szollosi G.J."/>
            <person name="Szarkandi J.G."/>
            <person name="Papp V."/>
            <person name="Albert L."/>
            <person name="Andreopoulos W."/>
            <person name="Angelini C."/>
            <person name="Antonin V."/>
            <person name="Barry K.W."/>
            <person name="Bougher N.L."/>
            <person name="Buchanan P."/>
            <person name="Buyck B."/>
            <person name="Bense V."/>
            <person name="Catcheside P."/>
            <person name="Chovatia M."/>
            <person name="Cooper J."/>
            <person name="Damon W."/>
            <person name="Desjardin D."/>
            <person name="Finy P."/>
            <person name="Geml J."/>
            <person name="Haridas S."/>
            <person name="Hughes K."/>
            <person name="Justo A."/>
            <person name="Karasinski D."/>
            <person name="Kautmanova I."/>
            <person name="Kiss B."/>
            <person name="Kocsube S."/>
            <person name="Kotiranta H."/>
            <person name="LaButti K.M."/>
            <person name="Lechner B.E."/>
            <person name="Liimatainen K."/>
            <person name="Lipzen A."/>
            <person name="Lukacs Z."/>
            <person name="Mihaltcheva S."/>
            <person name="Morgado L.N."/>
            <person name="Niskanen T."/>
            <person name="Noordeloos M.E."/>
            <person name="Ohm R.A."/>
            <person name="Ortiz-Santana B."/>
            <person name="Ovrebo C."/>
            <person name="Racz N."/>
            <person name="Riley R."/>
            <person name="Savchenko A."/>
            <person name="Shiryaev A."/>
            <person name="Soop K."/>
            <person name="Spirin V."/>
            <person name="Szebenyi C."/>
            <person name="Tomsovsky M."/>
            <person name="Tulloss R.E."/>
            <person name="Uehling J."/>
            <person name="Grigoriev I.V."/>
            <person name="Vagvolgyi C."/>
            <person name="Papp T."/>
            <person name="Martin F.M."/>
            <person name="Miettinen O."/>
            <person name="Hibbett D.S."/>
            <person name="Nagy L.G."/>
        </authorList>
    </citation>
    <scope>NUCLEOTIDE SEQUENCE [LARGE SCALE GENOMIC DNA]</scope>
    <source>
        <strain evidence="1 2">CBS 962.96</strain>
    </source>
</reference>
<evidence type="ECO:0000313" key="2">
    <source>
        <dbReference type="Proteomes" id="UP000297245"/>
    </source>
</evidence>
<proteinExistence type="predicted"/>
<name>A0A4S8KQW1_DENBC</name>
<organism evidence="1 2">
    <name type="scientific">Dendrothele bispora (strain CBS 962.96)</name>
    <dbReference type="NCBI Taxonomy" id="1314807"/>
    <lineage>
        <taxon>Eukaryota</taxon>
        <taxon>Fungi</taxon>
        <taxon>Dikarya</taxon>
        <taxon>Basidiomycota</taxon>
        <taxon>Agaricomycotina</taxon>
        <taxon>Agaricomycetes</taxon>
        <taxon>Agaricomycetidae</taxon>
        <taxon>Agaricales</taxon>
        <taxon>Agaricales incertae sedis</taxon>
        <taxon>Dendrothele</taxon>
    </lineage>
</organism>
<sequence>MSTHLILPYSHLRVSSNPVCITKIAGREPHAVPLLPQLITGEASGYFDTDGASVEEL</sequence>
<dbReference type="Proteomes" id="UP000297245">
    <property type="component" value="Unassembled WGS sequence"/>
</dbReference>
<protein>
    <submittedName>
        <fullName evidence="1">Uncharacterized protein</fullName>
    </submittedName>
</protein>
<evidence type="ECO:0000313" key="1">
    <source>
        <dbReference type="EMBL" id="THU78127.1"/>
    </source>
</evidence>
<dbReference type="EMBL" id="ML180256">
    <property type="protein sequence ID" value="THU78127.1"/>
    <property type="molecule type" value="Genomic_DNA"/>
</dbReference>
<accession>A0A4S8KQW1</accession>
<gene>
    <name evidence="1" type="ORF">K435DRAFT_700741</name>
</gene>